<reference evidence="7" key="1">
    <citation type="journal article" date="2005" name="PLoS Biol.">
        <title>The genomes of Oryza sativa: a history of duplications.</title>
        <authorList>
            <person name="Yu J."/>
            <person name="Wang J."/>
            <person name="Lin W."/>
            <person name="Li S."/>
            <person name="Li H."/>
            <person name="Zhou J."/>
            <person name="Ni P."/>
            <person name="Dong W."/>
            <person name="Hu S."/>
            <person name="Zeng C."/>
            <person name="Zhang J."/>
            <person name="Zhang Y."/>
            <person name="Li R."/>
            <person name="Xu Z."/>
            <person name="Li S."/>
            <person name="Li X."/>
            <person name="Zheng H."/>
            <person name="Cong L."/>
            <person name="Lin L."/>
            <person name="Yin J."/>
            <person name="Geng J."/>
            <person name="Li G."/>
            <person name="Shi J."/>
            <person name="Liu J."/>
            <person name="Lv H."/>
            <person name="Li J."/>
            <person name="Wang J."/>
            <person name="Deng Y."/>
            <person name="Ran L."/>
            <person name="Shi X."/>
            <person name="Wang X."/>
            <person name="Wu Q."/>
            <person name="Li C."/>
            <person name="Ren X."/>
            <person name="Wang J."/>
            <person name="Wang X."/>
            <person name="Li D."/>
            <person name="Liu D."/>
            <person name="Zhang X."/>
            <person name="Ji Z."/>
            <person name="Zhao W."/>
            <person name="Sun Y."/>
            <person name="Zhang Z."/>
            <person name="Bao J."/>
            <person name="Han Y."/>
            <person name="Dong L."/>
            <person name="Ji J."/>
            <person name="Chen P."/>
            <person name="Wu S."/>
            <person name="Liu J."/>
            <person name="Xiao Y."/>
            <person name="Bu D."/>
            <person name="Tan J."/>
            <person name="Yang L."/>
            <person name="Ye C."/>
            <person name="Zhang J."/>
            <person name="Xu J."/>
            <person name="Zhou Y."/>
            <person name="Yu Y."/>
            <person name="Zhang B."/>
            <person name="Zhuang S."/>
            <person name="Wei H."/>
            <person name="Liu B."/>
            <person name="Lei M."/>
            <person name="Yu H."/>
            <person name="Li Y."/>
            <person name="Xu H."/>
            <person name="Wei S."/>
            <person name="He X."/>
            <person name="Fang L."/>
            <person name="Zhang Z."/>
            <person name="Zhang Y."/>
            <person name="Huang X."/>
            <person name="Su Z."/>
            <person name="Tong W."/>
            <person name="Li J."/>
            <person name="Tong Z."/>
            <person name="Li S."/>
            <person name="Ye J."/>
            <person name="Wang L."/>
            <person name="Fang L."/>
            <person name="Lei T."/>
            <person name="Chen C."/>
            <person name="Chen H."/>
            <person name="Xu Z."/>
            <person name="Li H."/>
            <person name="Huang H."/>
            <person name="Zhang F."/>
            <person name="Xu H."/>
            <person name="Li N."/>
            <person name="Zhao C."/>
            <person name="Li S."/>
            <person name="Dong L."/>
            <person name="Huang Y."/>
            <person name="Li L."/>
            <person name="Xi Y."/>
            <person name="Qi Q."/>
            <person name="Li W."/>
            <person name="Zhang B."/>
            <person name="Hu W."/>
            <person name="Zhang Y."/>
            <person name="Tian X."/>
            <person name="Jiao Y."/>
            <person name="Liang X."/>
            <person name="Jin J."/>
            <person name="Gao L."/>
            <person name="Zheng W."/>
            <person name="Hao B."/>
            <person name="Liu S."/>
            <person name="Wang W."/>
            <person name="Yuan L."/>
            <person name="Cao M."/>
            <person name="McDermott J."/>
            <person name="Samudrala R."/>
            <person name="Wang J."/>
            <person name="Wong G.K."/>
            <person name="Yang H."/>
        </authorList>
    </citation>
    <scope>NUCLEOTIDE SEQUENCE [LARGE SCALE GENOMIC DNA]</scope>
</reference>
<sequence length="146" mass="15042">MEIISPSSSSNNNSPVLATFLVVLVVLLASSRPASSQNQQSFTINPGGAAAARPGGGKGGGGGGGPGSFSDFLTQNVQHYVLSEQKYAGKVKALDAELSAAEAGAARYVVSGDGKGKFRTITEAIKAVPEYNKKRVILDIRPGTYK</sequence>
<evidence type="ECO:0000256" key="3">
    <source>
        <dbReference type="ARBA" id="ARBA00023085"/>
    </source>
</evidence>
<keyword evidence="3" id="KW-0063">Aspartyl esterase</keyword>
<evidence type="ECO:0000256" key="2">
    <source>
        <dbReference type="ARBA" id="ARBA00022801"/>
    </source>
</evidence>
<comment type="pathway">
    <text evidence="1">Glycan metabolism; pectin degradation; 2-dehydro-3-deoxy-D-gluconate from pectin: step 1/5.</text>
</comment>
<dbReference type="GO" id="GO:0045490">
    <property type="term" value="P:pectin catabolic process"/>
    <property type="evidence" value="ECO:0007669"/>
    <property type="project" value="UniProtKB-UniPathway"/>
</dbReference>
<proteinExistence type="predicted"/>
<evidence type="ECO:0000256" key="5">
    <source>
        <dbReference type="SAM" id="SignalP"/>
    </source>
</evidence>
<gene>
    <name evidence="7" type="ORF">OsJ_36522</name>
</gene>
<dbReference type="GO" id="GO:0042545">
    <property type="term" value="P:cell wall modification"/>
    <property type="evidence" value="ECO:0007669"/>
    <property type="project" value="InterPro"/>
</dbReference>
<dbReference type="Pfam" id="PF01095">
    <property type="entry name" value="Pectinesterase"/>
    <property type="match status" value="1"/>
</dbReference>
<evidence type="ECO:0000256" key="4">
    <source>
        <dbReference type="SAM" id="MobiDB-lite"/>
    </source>
</evidence>
<keyword evidence="5" id="KW-0732">Signal</keyword>
<dbReference type="EMBL" id="CM000149">
    <property type="protein sequence ID" value="EAZ20883.1"/>
    <property type="molecule type" value="Genomic_DNA"/>
</dbReference>
<dbReference type="Proteomes" id="UP000007752">
    <property type="component" value="Chromosome 12"/>
</dbReference>
<name>A3CIH0_ORYSJ</name>
<evidence type="ECO:0000259" key="6">
    <source>
        <dbReference type="Pfam" id="PF01095"/>
    </source>
</evidence>
<accession>A3CIH0</accession>
<feature type="signal peptide" evidence="5">
    <location>
        <begin position="1"/>
        <end position="36"/>
    </location>
</feature>
<feature type="chain" id="PRO_5011120312" description="Pectinesterase catalytic domain-containing protein" evidence="5">
    <location>
        <begin position="37"/>
        <end position="146"/>
    </location>
</feature>
<evidence type="ECO:0000256" key="1">
    <source>
        <dbReference type="ARBA" id="ARBA00005184"/>
    </source>
</evidence>
<protein>
    <recommendedName>
        <fullName evidence="6">Pectinesterase catalytic domain-containing protein</fullName>
    </recommendedName>
</protein>
<dbReference type="SUPFAM" id="SSF51126">
    <property type="entry name" value="Pectin lyase-like"/>
    <property type="match status" value="1"/>
</dbReference>
<dbReference type="InterPro" id="IPR011050">
    <property type="entry name" value="Pectin_lyase_fold/virulence"/>
</dbReference>
<dbReference type="UniPathway" id="UPA00545">
    <property type="reaction ID" value="UER00823"/>
</dbReference>
<feature type="region of interest" description="Disordered" evidence="4">
    <location>
        <begin position="37"/>
        <end position="70"/>
    </location>
</feature>
<dbReference type="InterPro" id="IPR012334">
    <property type="entry name" value="Pectin_lyas_fold"/>
</dbReference>
<keyword evidence="2" id="KW-0378">Hydrolase</keyword>
<dbReference type="AlphaFoldDB" id="A3CIH0"/>
<feature type="domain" description="Pectinesterase catalytic" evidence="6">
    <location>
        <begin position="109"/>
        <end position="146"/>
    </location>
</feature>
<dbReference type="InterPro" id="IPR000070">
    <property type="entry name" value="Pectinesterase_cat"/>
</dbReference>
<reference evidence="7" key="2">
    <citation type="submission" date="2008-12" db="EMBL/GenBank/DDBJ databases">
        <title>Improved gene annotation of the rice (Oryza sativa) genomes.</title>
        <authorList>
            <person name="Wang J."/>
            <person name="Li R."/>
            <person name="Fan W."/>
            <person name="Huang Q."/>
            <person name="Zhang J."/>
            <person name="Zhou Y."/>
            <person name="Hu Y."/>
            <person name="Zi S."/>
            <person name="Li J."/>
            <person name="Ni P."/>
            <person name="Zheng H."/>
            <person name="Zhang Y."/>
            <person name="Zhao M."/>
            <person name="Hao Q."/>
            <person name="McDermott J."/>
            <person name="Samudrala R."/>
            <person name="Kristiansen K."/>
            <person name="Wong G.K.-S."/>
        </authorList>
    </citation>
    <scope>NUCLEOTIDE SEQUENCE</scope>
</reference>
<dbReference type="Gene3D" id="2.160.20.10">
    <property type="entry name" value="Single-stranded right-handed beta-helix, Pectin lyase-like"/>
    <property type="match status" value="1"/>
</dbReference>
<organism evidence="7">
    <name type="scientific">Oryza sativa subsp. japonica</name>
    <name type="common">Rice</name>
    <dbReference type="NCBI Taxonomy" id="39947"/>
    <lineage>
        <taxon>Eukaryota</taxon>
        <taxon>Viridiplantae</taxon>
        <taxon>Streptophyta</taxon>
        <taxon>Embryophyta</taxon>
        <taxon>Tracheophyta</taxon>
        <taxon>Spermatophyta</taxon>
        <taxon>Magnoliopsida</taxon>
        <taxon>Liliopsida</taxon>
        <taxon>Poales</taxon>
        <taxon>Poaceae</taxon>
        <taxon>BOP clade</taxon>
        <taxon>Oryzoideae</taxon>
        <taxon>Oryzeae</taxon>
        <taxon>Oryzinae</taxon>
        <taxon>Oryza</taxon>
        <taxon>Oryza sativa</taxon>
    </lineage>
</organism>
<dbReference type="GO" id="GO:0030599">
    <property type="term" value="F:pectinesterase activity"/>
    <property type="evidence" value="ECO:0007669"/>
    <property type="project" value="InterPro"/>
</dbReference>
<evidence type="ECO:0000313" key="7">
    <source>
        <dbReference type="EMBL" id="EAZ20883.1"/>
    </source>
</evidence>
<feature type="compositionally biased region" description="Gly residues" evidence="4">
    <location>
        <begin position="54"/>
        <end position="67"/>
    </location>
</feature>